<dbReference type="GO" id="GO:0003676">
    <property type="term" value="F:nucleic acid binding"/>
    <property type="evidence" value="ECO:0007669"/>
    <property type="project" value="InterPro"/>
</dbReference>
<dbReference type="InterPro" id="IPR003029">
    <property type="entry name" value="S1_domain"/>
</dbReference>
<dbReference type="Gene3D" id="2.40.50.140">
    <property type="entry name" value="Nucleic acid-binding proteins"/>
    <property type="match status" value="1"/>
</dbReference>
<sequence length="112" mass="13146">MKEYYVGKIIRAKVVKVLKNLVILVTKENKKCYLNINEISDYYVKNLNIMFKVGDIKELIIIEVMHTGELVVSFKKIHPKEIRNPFEFKLDTKNCEFDALLDFTNKGINYGK</sequence>
<dbReference type="Proteomes" id="UP000319776">
    <property type="component" value="Unassembled WGS sequence"/>
</dbReference>
<dbReference type="EMBL" id="VFSS01000010">
    <property type="protein sequence ID" value="TPE56977.1"/>
    <property type="molecule type" value="Genomic_DNA"/>
</dbReference>
<keyword evidence="3" id="KW-1185">Reference proteome</keyword>
<dbReference type="PROSITE" id="PS50126">
    <property type="entry name" value="S1"/>
    <property type="match status" value="1"/>
</dbReference>
<dbReference type="CDD" id="cd00164">
    <property type="entry name" value="S1_like"/>
    <property type="match status" value="1"/>
</dbReference>
<name>A0A501X9E1_9BACT</name>
<accession>A0A501X9E1</accession>
<dbReference type="SUPFAM" id="SSF50249">
    <property type="entry name" value="Nucleic acid-binding proteins"/>
    <property type="match status" value="1"/>
</dbReference>
<dbReference type="OrthoDB" id="398273at2"/>
<evidence type="ECO:0000313" key="2">
    <source>
        <dbReference type="EMBL" id="TPE56977.1"/>
    </source>
</evidence>
<dbReference type="RefSeq" id="WP_140781511.1">
    <property type="nucleotide sequence ID" value="NZ_VFSS01000010.1"/>
</dbReference>
<comment type="caution">
    <text evidence="2">The sequence shown here is derived from an EMBL/GenBank/DDBJ whole genome shotgun (WGS) entry which is preliminary data.</text>
</comment>
<organism evidence="2 3">
    <name type="scientific">[Mycoplasma] falconis</name>
    <dbReference type="NCBI Taxonomy" id="92403"/>
    <lineage>
        <taxon>Bacteria</taxon>
        <taxon>Bacillati</taxon>
        <taxon>Mycoplasmatota</taxon>
        <taxon>Mycoplasmoidales</taxon>
        <taxon>Metamycoplasmataceae</taxon>
        <taxon>Metamycoplasma</taxon>
    </lineage>
</organism>
<proteinExistence type="predicted"/>
<gene>
    <name evidence="2" type="ORF">FJO69_02595</name>
</gene>
<dbReference type="InterPro" id="IPR012340">
    <property type="entry name" value="NA-bd_OB-fold"/>
</dbReference>
<feature type="domain" description="S1 motif" evidence="1">
    <location>
        <begin position="7"/>
        <end position="75"/>
    </location>
</feature>
<dbReference type="AlphaFoldDB" id="A0A501X9E1"/>
<protein>
    <recommendedName>
        <fullName evidence="1">S1 motif domain-containing protein</fullName>
    </recommendedName>
</protein>
<evidence type="ECO:0000259" key="1">
    <source>
        <dbReference type="PROSITE" id="PS50126"/>
    </source>
</evidence>
<dbReference type="SMART" id="SM00316">
    <property type="entry name" value="S1"/>
    <property type="match status" value="1"/>
</dbReference>
<reference evidence="2 3" key="1">
    <citation type="submission" date="2019-06" db="EMBL/GenBank/DDBJ databases">
        <title>Mycoplasma falconis type strain whole genome sequence.</title>
        <authorList>
            <person name="Spergser J."/>
        </authorList>
    </citation>
    <scope>NUCLEOTIDE SEQUENCE [LARGE SCALE GENOMIC DNA]</scope>
    <source>
        <strain evidence="2 3">ATCC 51372</strain>
    </source>
</reference>
<evidence type="ECO:0000313" key="3">
    <source>
        <dbReference type="Proteomes" id="UP000319776"/>
    </source>
</evidence>